<feature type="region of interest" description="Disordered" evidence="1">
    <location>
        <begin position="111"/>
        <end position="131"/>
    </location>
</feature>
<reference evidence="2" key="1">
    <citation type="submission" date="2022-01" db="EMBL/GenBank/DDBJ databases">
        <authorList>
            <person name="King R."/>
        </authorList>
    </citation>
    <scope>NUCLEOTIDE SEQUENCE</scope>
</reference>
<proteinExistence type="predicted"/>
<organism evidence="2 3">
    <name type="scientific">Diabrotica balteata</name>
    <name type="common">Banded cucumber beetle</name>
    <dbReference type="NCBI Taxonomy" id="107213"/>
    <lineage>
        <taxon>Eukaryota</taxon>
        <taxon>Metazoa</taxon>
        <taxon>Ecdysozoa</taxon>
        <taxon>Arthropoda</taxon>
        <taxon>Hexapoda</taxon>
        <taxon>Insecta</taxon>
        <taxon>Pterygota</taxon>
        <taxon>Neoptera</taxon>
        <taxon>Endopterygota</taxon>
        <taxon>Coleoptera</taxon>
        <taxon>Polyphaga</taxon>
        <taxon>Cucujiformia</taxon>
        <taxon>Chrysomeloidea</taxon>
        <taxon>Chrysomelidae</taxon>
        <taxon>Galerucinae</taxon>
        <taxon>Diabroticina</taxon>
        <taxon>Diabroticites</taxon>
        <taxon>Diabrotica</taxon>
    </lineage>
</organism>
<sequence>MYGPSKTGINFPHTLLGTEITVQEKNVIPEKTLEIINIQIDKEFADYAECDVLSKENIIPEEKEPVNSANTPQGNQSHLFEFNSILGLEANGMFNAVEQYFTKWGDGGNTEGKPSVIDGQGSNFYSAEENH</sequence>
<protein>
    <submittedName>
        <fullName evidence="2">Uncharacterized protein</fullName>
    </submittedName>
</protein>
<evidence type="ECO:0000313" key="3">
    <source>
        <dbReference type="Proteomes" id="UP001153709"/>
    </source>
</evidence>
<accession>A0A9N9SUJ3</accession>
<dbReference type="Proteomes" id="UP001153709">
    <property type="component" value="Chromosome 2"/>
</dbReference>
<dbReference type="AlphaFoldDB" id="A0A9N9SUJ3"/>
<name>A0A9N9SUJ3_DIABA</name>
<evidence type="ECO:0000313" key="2">
    <source>
        <dbReference type="EMBL" id="CAG9829710.1"/>
    </source>
</evidence>
<gene>
    <name evidence="2" type="ORF">DIABBA_LOCUS3479</name>
</gene>
<evidence type="ECO:0000256" key="1">
    <source>
        <dbReference type="SAM" id="MobiDB-lite"/>
    </source>
</evidence>
<dbReference type="EMBL" id="OU898277">
    <property type="protein sequence ID" value="CAG9829710.1"/>
    <property type="molecule type" value="Genomic_DNA"/>
</dbReference>
<keyword evidence="3" id="KW-1185">Reference proteome</keyword>